<accession>A0A0E9Y1E2</accession>
<proteinExistence type="predicted"/>
<name>A0A0E9Y1E2_ANGAN</name>
<reference evidence="1" key="1">
    <citation type="submission" date="2014-11" db="EMBL/GenBank/DDBJ databases">
        <authorList>
            <person name="Amaro Gonzalez C."/>
        </authorList>
    </citation>
    <scope>NUCLEOTIDE SEQUENCE</scope>
</reference>
<evidence type="ECO:0000313" key="1">
    <source>
        <dbReference type="EMBL" id="JAI08522.1"/>
    </source>
</evidence>
<dbReference type="AlphaFoldDB" id="A0A0E9Y1E2"/>
<reference evidence="1" key="2">
    <citation type="journal article" date="2015" name="Fish Shellfish Immunol.">
        <title>Early steps in the European eel (Anguilla anguilla)-Vibrio vulnificus interaction in the gills: Role of the RtxA13 toxin.</title>
        <authorList>
            <person name="Callol A."/>
            <person name="Pajuelo D."/>
            <person name="Ebbesson L."/>
            <person name="Teles M."/>
            <person name="MacKenzie S."/>
            <person name="Amaro C."/>
        </authorList>
    </citation>
    <scope>NUCLEOTIDE SEQUENCE</scope>
</reference>
<organism evidence="1">
    <name type="scientific">Anguilla anguilla</name>
    <name type="common">European freshwater eel</name>
    <name type="synonym">Muraena anguilla</name>
    <dbReference type="NCBI Taxonomy" id="7936"/>
    <lineage>
        <taxon>Eukaryota</taxon>
        <taxon>Metazoa</taxon>
        <taxon>Chordata</taxon>
        <taxon>Craniata</taxon>
        <taxon>Vertebrata</taxon>
        <taxon>Euteleostomi</taxon>
        <taxon>Actinopterygii</taxon>
        <taxon>Neopterygii</taxon>
        <taxon>Teleostei</taxon>
        <taxon>Anguilliformes</taxon>
        <taxon>Anguillidae</taxon>
        <taxon>Anguilla</taxon>
    </lineage>
</organism>
<dbReference type="EMBL" id="GBXM01000056">
    <property type="protein sequence ID" value="JAI08522.1"/>
    <property type="molecule type" value="Transcribed_RNA"/>
</dbReference>
<sequence length="25" mass="2938">MFLFDIPLFGILIIDYGRGHILLIF</sequence>
<protein>
    <submittedName>
        <fullName evidence="1">Uncharacterized protein</fullName>
    </submittedName>
</protein>